<organism evidence="1">
    <name type="scientific">Flammulina velutipes</name>
    <name type="common">Agaricus velutipes</name>
    <dbReference type="NCBI Taxonomy" id="38945"/>
    <lineage>
        <taxon>Eukaryota</taxon>
        <taxon>Fungi</taxon>
        <taxon>Dikarya</taxon>
        <taxon>Basidiomycota</taxon>
        <taxon>Agaricomycotina</taxon>
        <taxon>Agaricomycetes</taxon>
        <taxon>Agaricomycetidae</taxon>
        <taxon>Agaricales</taxon>
        <taxon>Marasmiineae</taxon>
        <taxon>Physalacriaceae</taxon>
        <taxon>Flammulina</taxon>
    </lineage>
</organism>
<evidence type="ECO:0000313" key="1">
    <source>
        <dbReference type="EMBL" id="ADX23538.1"/>
    </source>
</evidence>
<dbReference type="EMBL" id="HQ630591">
    <property type="protein sequence ID" value="ADX23538.1"/>
    <property type="molecule type" value="Genomic_DNA"/>
</dbReference>
<dbReference type="AlphaFoldDB" id="F1CZK9"/>
<sequence>MDAFNTLFPSFEDVPSIALDAEEAECPVDFERAGDPTFRGGACVIA</sequence>
<name>F1CZK9_FLAVE</name>
<reference evidence="1" key="1">
    <citation type="submission" date="2010-11" db="EMBL/GenBank/DDBJ databases">
        <title>Mating type genes in the edible mushroom Flammulina velutipes.</title>
        <authorList>
            <person name="van Peer A.F."/>
            <person name="Park S.-Y."/>
            <person name="Shin P.-G."/>
            <person name="Jang K.-Y."/>
            <person name="Yoo Y.-B."/>
            <person name="Park Y.-J."/>
            <person name="Lee B.-M."/>
            <person name="Kong W.-S."/>
        </authorList>
    </citation>
    <scope>NUCLEOTIDE SEQUENCE</scope>
    <source>
        <strain evidence="1">KACC 42780</strain>
    </source>
</reference>
<accession>F1CZK9</accession>
<protein>
    <submittedName>
        <fullName evidence="1">Putative pheromone</fullName>
    </submittedName>
</protein>
<proteinExistence type="predicted"/>
<gene>
    <name evidence="1" type="primary">pp3</name>
</gene>